<dbReference type="OrthoDB" id="6624023at2"/>
<dbReference type="Proteomes" id="UP000243629">
    <property type="component" value="Unassembled WGS sequence"/>
</dbReference>
<name>A0A1I4UBS2_9GAMM</name>
<gene>
    <name evidence="1" type="ORF">SAMN05216217_12010</name>
</gene>
<dbReference type="EMBL" id="FOUI01000020">
    <property type="protein sequence ID" value="SFM86459.1"/>
    <property type="molecule type" value="Genomic_DNA"/>
</dbReference>
<proteinExistence type="predicted"/>
<reference evidence="2" key="1">
    <citation type="submission" date="2016-10" db="EMBL/GenBank/DDBJ databases">
        <authorList>
            <person name="Varghese N."/>
            <person name="Submissions S."/>
        </authorList>
    </citation>
    <scope>NUCLEOTIDE SEQUENCE [LARGE SCALE GENOMIC DNA]</scope>
    <source>
        <strain evidence="2">DSM 24213</strain>
    </source>
</reference>
<evidence type="ECO:0000313" key="1">
    <source>
        <dbReference type="EMBL" id="SFM86459.1"/>
    </source>
</evidence>
<keyword evidence="2" id="KW-1185">Reference proteome</keyword>
<dbReference type="AlphaFoldDB" id="A0A1I4UBS2"/>
<sequence>MGRVSNAQKAGLDLLDQVAFNELVCFGAMTSREQRQLRTIIGRVTHLAESRYEGRQAELIKHLAYIFLGLMLTNTLDECRQAFPVNVPRPDMPQEQIDAAKEHIRTLQMATMLACVQSTSGFDASFALEIAESLRARFVGYSAVVRQDLAMRCFVAEFREASVKSYCWLIANRVLPVTKNSPDRINTDFDARFLVRIALICDLEMIRHFLMVQARQASPASAVLGHPELELSEATIGSLLYVQKTFNEASTLPSLRNRVPMISGQCPAEPSRVQQFFENWAKHKARLRMHPGTLGSWLGILGAVMVETQLAEERKKAQREEHARVPAIFNAVTNENTITALVKNRLSGYGLQINADTLYRKHAMLGKTLLRLVQAYCQNMRDVGVVYSAINDDPFYVAWFMHADKLTDVHGT</sequence>
<dbReference type="RefSeq" id="WP_093478683.1">
    <property type="nucleotide sequence ID" value="NZ_FOUI01000020.1"/>
</dbReference>
<protein>
    <submittedName>
        <fullName evidence="1">Uncharacterized protein</fullName>
    </submittedName>
</protein>
<evidence type="ECO:0000313" key="2">
    <source>
        <dbReference type="Proteomes" id="UP000243629"/>
    </source>
</evidence>
<dbReference type="STRING" id="1720063.SAMN05216217_12010"/>
<accession>A0A1I4UBS2</accession>
<organism evidence="1 2">
    <name type="scientific">Halopseudomonas yangmingensis</name>
    <dbReference type="NCBI Taxonomy" id="1720063"/>
    <lineage>
        <taxon>Bacteria</taxon>
        <taxon>Pseudomonadati</taxon>
        <taxon>Pseudomonadota</taxon>
        <taxon>Gammaproteobacteria</taxon>
        <taxon>Pseudomonadales</taxon>
        <taxon>Pseudomonadaceae</taxon>
        <taxon>Halopseudomonas</taxon>
    </lineage>
</organism>